<name>A0ACB6ZHG5_THEGA</name>
<sequence>MDIVRARYSGPSRKLVVALDIGTTFSGAAYAFLDPGEVPRIQSVTRRVLLYLNNPNPGSAKVPSILYYDRNGNFRGVENGVNFQDDNTFLRMKWWETMTHPPVQDSDNTLDQMSTTLPKGKTILDVYADFMGYLFDSTKALFETSEPNGELRWNSVSNNIELVLTHPNGWGGPQQAQLRTAAVKAGIVPDTPAGHSHVHFVTEGEASFSFCATRTQVGRNLKPGEQVLIIDAGGGTVDISTYKVLNNGPLQVEELYEPKCLVQGAELVTMRATAGIKETLRGSRLNTLENLAAFSQRFDEGIKKVFSNNQTTQYIRFGSPKDNDTNYGIRAGKLTLTGTQVSGFFEPSIQSTVDSIRDNFRQRLTTNSFAFLVGGFATNLWLTEQLQKRLLDIGLRFCKPDMDTNKAVAIGAVSYYVDHFVTGRISKFTYGVPCNILYNSSNPEHARRAHKLFVDAMGERCVPGHFDTMLSREREIRHHFQMVSEGTPPQYISSRIVKYTGSLVAPEWDDVEKDKFETLCHVKANLSTAPYTSSFAAGKMGYKRDFDIILLVGLTELKAQVTWIDSATVRAHLVSHKPIHFLPDFHMRKSRGQREGS</sequence>
<evidence type="ECO:0000313" key="2">
    <source>
        <dbReference type="Proteomes" id="UP000886501"/>
    </source>
</evidence>
<evidence type="ECO:0000313" key="1">
    <source>
        <dbReference type="EMBL" id="KAF9649037.1"/>
    </source>
</evidence>
<dbReference type="EMBL" id="MU118003">
    <property type="protein sequence ID" value="KAF9649037.1"/>
    <property type="molecule type" value="Genomic_DNA"/>
</dbReference>
<gene>
    <name evidence="1" type="ORF">BDM02DRAFT_3095383</name>
</gene>
<protein>
    <submittedName>
        <fullName evidence="1">Uncharacterized protein</fullName>
    </submittedName>
</protein>
<keyword evidence="2" id="KW-1185">Reference proteome</keyword>
<comment type="caution">
    <text evidence="1">The sequence shown here is derived from an EMBL/GenBank/DDBJ whole genome shotgun (WGS) entry which is preliminary data.</text>
</comment>
<accession>A0ACB6ZHG5</accession>
<proteinExistence type="predicted"/>
<organism evidence="1 2">
    <name type="scientific">Thelephora ganbajun</name>
    <name type="common">Ganba fungus</name>
    <dbReference type="NCBI Taxonomy" id="370292"/>
    <lineage>
        <taxon>Eukaryota</taxon>
        <taxon>Fungi</taxon>
        <taxon>Dikarya</taxon>
        <taxon>Basidiomycota</taxon>
        <taxon>Agaricomycotina</taxon>
        <taxon>Agaricomycetes</taxon>
        <taxon>Thelephorales</taxon>
        <taxon>Thelephoraceae</taxon>
        <taxon>Thelephora</taxon>
    </lineage>
</organism>
<dbReference type="Proteomes" id="UP000886501">
    <property type="component" value="Unassembled WGS sequence"/>
</dbReference>
<reference evidence="1" key="2">
    <citation type="journal article" date="2020" name="Nat. Commun.">
        <title>Large-scale genome sequencing of mycorrhizal fungi provides insights into the early evolution of symbiotic traits.</title>
        <authorList>
            <person name="Miyauchi S."/>
            <person name="Kiss E."/>
            <person name="Kuo A."/>
            <person name="Drula E."/>
            <person name="Kohler A."/>
            <person name="Sanchez-Garcia M."/>
            <person name="Morin E."/>
            <person name="Andreopoulos B."/>
            <person name="Barry K.W."/>
            <person name="Bonito G."/>
            <person name="Buee M."/>
            <person name="Carver A."/>
            <person name="Chen C."/>
            <person name="Cichocki N."/>
            <person name="Clum A."/>
            <person name="Culley D."/>
            <person name="Crous P.W."/>
            <person name="Fauchery L."/>
            <person name="Girlanda M."/>
            <person name="Hayes R.D."/>
            <person name="Keri Z."/>
            <person name="LaButti K."/>
            <person name="Lipzen A."/>
            <person name="Lombard V."/>
            <person name="Magnuson J."/>
            <person name="Maillard F."/>
            <person name="Murat C."/>
            <person name="Nolan M."/>
            <person name="Ohm R.A."/>
            <person name="Pangilinan J."/>
            <person name="Pereira M.F."/>
            <person name="Perotto S."/>
            <person name="Peter M."/>
            <person name="Pfister S."/>
            <person name="Riley R."/>
            <person name="Sitrit Y."/>
            <person name="Stielow J.B."/>
            <person name="Szollosi G."/>
            <person name="Zifcakova L."/>
            <person name="Stursova M."/>
            <person name="Spatafora J.W."/>
            <person name="Tedersoo L."/>
            <person name="Vaario L.M."/>
            <person name="Yamada A."/>
            <person name="Yan M."/>
            <person name="Wang P."/>
            <person name="Xu J."/>
            <person name="Bruns T."/>
            <person name="Baldrian P."/>
            <person name="Vilgalys R."/>
            <person name="Dunand C."/>
            <person name="Henrissat B."/>
            <person name="Grigoriev I.V."/>
            <person name="Hibbett D."/>
            <person name="Nagy L.G."/>
            <person name="Martin F.M."/>
        </authorList>
    </citation>
    <scope>NUCLEOTIDE SEQUENCE</scope>
    <source>
        <strain evidence="1">P2</strain>
    </source>
</reference>
<reference evidence="1" key="1">
    <citation type="submission" date="2019-10" db="EMBL/GenBank/DDBJ databases">
        <authorList>
            <consortium name="DOE Joint Genome Institute"/>
            <person name="Kuo A."/>
            <person name="Miyauchi S."/>
            <person name="Kiss E."/>
            <person name="Drula E."/>
            <person name="Kohler A."/>
            <person name="Sanchez-Garcia M."/>
            <person name="Andreopoulos B."/>
            <person name="Barry K.W."/>
            <person name="Bonito G."/>
            <person name="Buee M."/>
            <person name="Carver A."/>
            <person name="Chen C."/>
            <person name="Cichocki N."/>
            <person name="Clum A."/>
            <person name="Culley D."/>
            <person name="Crous P.W."/>
            <person name="Fauchery L."/>
            <person name="Girlanda M."/>
            <person name="Hayes R."/>
            <person name="Keri Z."/>
            <person name="Labutti K."/>
            <person name="Lipzen A."/>
            <person name="Lombard V."/>
            <person name="Magnuson J."/>
            <person name="Maillard F."/>
            <person name="Morin E."/>
            <person name="Murat C."/>
            <person name="Nolan M."/>
            <person name="Ohm R."/>
            <person name="Pangilinan J."/>
            <person name="Pereira M."/>
            <person name="Perotto S."/>
            <person name="Peter M."/>
            <person name="Riley R."/>
            <person name="Sitrit Y."/>
            <person name="Stielow B."/>
            <person name="Szollosi G."/>
            <person name="Zifcakova L."/>
            <person name="Stursova M."/>
            <person name="Spatafora J.W."/>
            <person name="Tedersoo L."/>
            <person name="Vaario L.-M."/>
            <person name="Yamada A."/>
            <person name="Yan M."/>
            <person name="Wang P."/>
            <person name="Xu J."/>
            <person name="Bruns T."/>
            <person name="Baldrian P."/>
            <person name="Vilgalys R."/>
            <person name="Henrissat B."/>
            <person name="Grigoriev I.V."/>
            <person name="Hibbett D."/>
            <person name="Nagy L.G."/>
            <person name="Martin F.M."/>
        </authorList>
    </citation>
    <scope>NUCLEOTIDE SEQUENCE</scope>
    <source>
        <strain evidence="1">P2</strain>
    </source>
</reference>